<keyword evidence="2" id="KW-0472">Membrane</keyword>
<protein>
    <recommendedName>
        <fullName evidence="5">Transmembrane protein</fullName>
    </recommendedName>
</protein>
<feature type="region of interest" description="Disordered" evidence="1">
    <location>
        <begin position="115"/>
        <end position="172"/>
    </location>
</feature>
<gene>
    <name evidence="3" type="ORF">B0F90DRAFT_1744784</name>
</gene>
<evidence type="ECO:0000256" key="1">
    <source>
        <dbReference type="SAM" id="MobiDB-lite"/>
    </source>
</evidence>
<feature type="transmembrane region" description="Helical" evidence="2">
    <location>
        <begin position="53"/>
        <end position="75"/>
    </location>
</feature>
<accession>A0AAD4M0B6</accession>
<evidence type="ECO:0000256" key="2">
    <source>
        <dbReference type="SAM" id="Phobius"/>
    </source>
</evidence>
<organism evidence="3 4">
    <name type="scientific">Multifurca ochricompacta</name>
    <dbReference type="NCBI Taxonomy" id="376703"/>
    <lineage>
        <taxon>Eukaryota</taxon>
        <taxon>Fungi</taxon>
        <taxon>Dikarya</taxon>
        <taxon>Basidiomycota</taxon>
        <taxon>Agaricomycotina</taxon>
        <taxon>Agaricomycetes</taxon>
        <taxon>Russulales</taxon>
        <taxon>Russulaceae</taxon>
        <taxon>Multifurca</taxon>
    </lineage>
</organism>
<keyword evidence="4" id="KW-1185">Reference proteome</keyword>
<reference evidence="3" key="1">
    <citation type="journal article" date="2022" name="New Phytol.">
        <title>Evolutionary transition to the ectomycorrhizal habit in the genomes of a hyperdiverse lineage of mushroom-forming fungi.</title>
        <authorList>
            <person name="Looney B."/>
            <person name="Miyauchi S."/>
            <person name="Morin E."/>
            <person name="Drula E."/>
            <person name="Courty P.E."/>
            <person name="Kohler A."/>
            <person name="Kuo A."/>
            <person name="LaButti K."/>
            <person name="Pangilinan J."/>
            <person name="Lipzen A."/>
            <person name="Riley R."/>
            <person name="Andreopoulos W."/>
            <person name="He G."/>
            <person name="Johnson J."/>
            <person name="Nolan M."/>
            <person name="Tritt A."/>
            <person name="Barry K.W."/>
            <person name="Grigoriev I.V."/>
            <person name="Nagy L.G."/>
            <person name="Hibbett D."/>
            <person name="Henrissat B."/>
            <person name="Matheny P.B."/>
            <person name="Labbe J."/>
            <person name="Martin F.M."/>
        </authorList>
    </citation>
    <scope>NUCLEOTIDE SEQUENCE</scope>
    <source>
        <strain evidence="3">BPL690</strain>
    </source>
</reference>
<dbReference type="AlphaFoldDB" id="A0AAD4M0B6"/>
<comment type="caution">
    <text evidence="3">The sequence shown here is derived from an EMBL/GenBank/DDBJ whole genome shotgun (WGS) entry which is preliminary data.</text>
</comment>
<keyword evidence="2" id="KW-1133">Transmembrane helix</keyword>
<feature type="transmembrane region" description="Helical" evidence="2">
    <location>
        <begin position="12"/>
        <end position="33"/>
    </location>
</feature>
<evidence type="ECO:0008006" key="5">
    <source>
        <dbReference type="Google" id="ProtNLM"/>
    </source>
</evidence>
<dbReference type="EMBL" id="WTXG01000046">
    <property type="protein sequence ID" value="KAI0296747.1"/>
    <property type="molecule type" value="Genomic_DNA"/>
</dbReference>
<proteinExistence type="predicted"/>
<evidence type="ECO:0000313" key="4">
    <source>
        <dbReference type="Proteomes" id="UP001203297"/>
    </source>
</evidence>
<keyword evidence="2" id="KW-0812">Transmembrane</keyword>
<dbReference type="Proteomes" id="UP001203297">
    <property type="component" value="Unassembled WGS sequence"/>
</dbReference>
<name>A0AAD4M0B6_9AGAM</name>
<sequence length="172" mass="17865">MTIRSVSTINLGGSVALARFLTAIVFLAILPGVKADCWFENDGTEHCNGLSSAARAGIGLGFFLVFLGLLAAILVHRRRQSAQANLIYVQQSRPQGGGNQQYGFGPGVGGGGGGGQGFYGPPQYPPQAYNNGAIPYPYDPSTGFAPPAGNLPPQYYAPPPGPPPNFDSKGQV</sequence>
<feature type="compositionally biased region" description="Pro residues" evidence="1">
    <location>
        <begin position="155"/>
        <end position="165"/>
    </location>
</feature>
<evidence type="ECO:0000313" key="3">
    <source>
        <dbReference type="EMBL" id="KAI0296747.1"/>
    </source>
</evidence>